<dbReference type="Proteomes" id="UP000799778">
    <property type="component" value="Unassembled WGS sequence"/>
</dbReference>
<keyword evidence="1" id="KW-0539">Nucleus</keyword>
<dbReference type="CDD" id="cd12148">
    <property type="entry name" value="fungal_TF_MHR"/>
    <property type="match status" value="1"/>
</dbReference>
<feature type="compositionally biased region" description="Acidic residues" evidence="2">
    <location>
        <begin position="23"/>
        <end position="39"/>
    </location>
</feature>
<dbReference type="InterPro" id="IPR007219">
    <property type="entry name" value="XnlR_reg_dom"/>
</dbReference>
<dbReference type="SMART" id="SM00906">
    <property type="entry name" value="Fungal_trans"/>
    <property type="match status" value="1"/>
</dbReference>
<feature type="compositionally biased region" description="Polar residues" evidence="2">
    <location>
        <begin position="8"/>
        <end position="22"/>
    </location>
</feature>
<reference evidence="4" key="1">
    <citation type="journal article" date="2020" name="Stud. Mycol.">
        <title>101 Dothideomycetes genomes: a test case for predicting lifestyles and emergence of pathogens.</title>
        <authorList>
            <person name="Haridas S."/>
            <person name="Albert R."/>
            <person name="Binder M."/>
            <person name="Bloem J."/>
            <person name="Labutti K."/>
            <person name="Salamov A."/>
            <person name="Andreopoulos B."/>
            <person name="Baker S."/>
            <person name="Barry K."/>
            <person name="Bills G."/>
            <person name="Bluhm B."/>
            <person name="Cannon C."/>
            <person name="Castanera R."/>
            <person name="Culley D."/>
            <person name="Daum C."/>
            <person name="Ezra D."/>
            <person name="Gonzalez J."/>
            <person name="Henrissat B."/>
            <person name="Kuo A."/>
            <person name="Liang C."/>
            <person name="Lipzen A."/>
            <person name="Lutzoni F."/>
            <person name="Magnuson J."/>
            <person name="Mondo S."/>
            <person name="Nolan M."/>
            <person name="Ohm R."/>
            <person name="Pangilinan J."/>
            <person name="Park H.-J."/>
            <person name="Ramirez L."/>
            <person name="Alfaro M."/>
            <person name="Sun H."/>
            <person name="Tritt A."/>
            <person name="Yoshinaga Y."/>
            <person name="Zwiers L.-H."/>
            <person name="Turgeon B."/>
            <person name="Goodwin S."/>
            <person name="Spatafora J."/>
            <person name="Crous P."/>
            <person name="Grigoriev I."/>
        </authorList>
    </citation>
    <scope>NUCLEOTIDE SEQUENCE</scope>
    <source>
        <strain evidence="4">CBS 175.79</strain>
    </source>
</reference>
<keyword evidence="5" id="KW-1185">Reference proteome</keyword>
<dbReference type="GO" id="GO:0006351">
    <property type="term" value="P:DNA-templated transcription"/>
    <property type="evidence" value="ECO:0007669"/>
    <property type="project" value="InterPro"/>
</dbReference>
<dbReference type="GeneID" id="54291248"/>
<dbReference type="PANTHER" id="PTHR46910:SF32">
    <property type="entry name" value="TRANSCRIPTION FACTOR DOMAIN-CONTAINING PROTEIN-RELATED"/>
    <property type="match status" value="1"/>
</dbReference>
<dbReference type="RefSeq" id="XP_033384010.1">
    <property type="nucleotide sequence ID" value="XM_033533851.1"/>
</dbReference>
<feature type="region of interest" description="Disordered" evidence="2">
    <location>
        <begin position="1"/>
        <end position="50"/>
    </location>
</feature>
<dbReference type="OrthoDB" id="3795691at2759"/>
<dbReference type="EMBL" id="ML978069">
    <property type="protein sequence ID" value="KAF2015671.1"/>
    <property type="molecule type" value="Genomic_DNA"/>
</dbReference>
<proteinExistence type="predicted"/>
<evidence type="ECO:0000256" key="1">
    <source>
        <dbReference type="ARBA" id="ARBA00023242"/>
    </source>
</evidence>
<dbReference type="GO" id="GO:0003700">
    <property type="term" value="F:DNA-binding transcription factor activity"/>
    <property type="evidence" value="ECO:0007669"/>
    <property type="project" value="InterPro"/>
</dbReference>
<name>A0A6A5XSD4_9PLEO</name>
<sequence>MDDPHRGGSQSAQDSASITINPSDEDADEQSGEVWENELSESPFPKPTPFIRDVRTTKDQWLYISQSSSWSFTFRVAEMIRRTLQPEPTQDFRYLFDGDAYSLDWTNELPDQSSILQGVPPQDYAIYLLNAVKFNLCNILPFFDEDEFTKQTSKFYENPQETVKTSRIWYTQFLVVLSFGKAFVVPFQNRTTPPGFEFFSRAMALLPTIPDLQSEPIMAVELLALISLYMYCLDMRAAAYIHIGQAARLAMWCGLHKNVPTEVIGDDRARRYNNLWWSIYVMDRHISSASGCPKAVPEEDITAPLPTSTASSQRHVVYTLHVKVTRLVSKVIATVYIPDDVSDRTFLDRTRRLLKHLAGLARELEDTIHNELQSTVQLDLSAVTLITLSYHECAILATRPVLLSLFKRRLRNAQQRSTDQRPYSAGIKTLVETCAKSAAKIIDLLTVRLENNMIEAFLPFQLANLTSATIILQILPFVFSSHLDCSTLVDKAVAILDEMIARGNHIALNRKECLFYIRDLLDRLASRFQSRRGSPGEPSVQSEEQATLPLDYYPIPELPVEPESHFLVNSIPSYPMFPNEDFLASFGLSSDALDSVVNQVMFGTPLDLQGSWQDEDERTQLDLV</sequence>
<protein>
    <recommendedName>
        <fullName evidence="3">Xylanolytic transcriptional activator regulatory domain-containing protein</fullName>
    </recommendedName>
</protein>
<dbReference type="InterPro" id="IPR050987">
    <property type="entry name" value="AtrR-like"/>
</dbReference>
<dbReference type="GO" id="GO:0003677">
    <property type="term" value="F:DNA binding"/>
    <property type="evidence" value="ECO:0007669"/>
    <property type="project" value="InterPro"/>
</dbReference>
<dbReference type="PANTHER" id="PTHR46910">
    <property type="entry name" value="TRANSCRIPTION FACTOR PDR1"/>
    <property type="match status" value="1"/>
</dbReference>
<organism evidence="4 5">
    <name type="scientific">Aaosphaeria arxii CBS 175.79</name>
    <dbReference type="NCBI Taxonomy" id="1450172"/>
    <lineage>
        <taxon>Eukaryota</taxon>
        <taxon>Fungi</taxon>
        <taxon>Dikarya</taxon>
        <taxon>Ascomycota</taxon>
        <taxon>Pezizomycotina</taxon>
        <taxon>Dothideomycetes</taxon>
        <taxon>Pleosporomycetidae</taxon>
        <taxon>Pleosporales</taxon>
        <taxon>Pleosporales incertae sedis</taxon>
        <taxon>Aaosphaeria</taxon>
    </lineage>
</organism>
<dbReference type="GO" id="GO:0008270">
    <property type="term" value="F:zinc ion binding"/>
    <property type="evidence" value="ECO:0007669"/>
    <property type="project" value="InterPro"/>
</dbReference>
<dbReference type="AlphaFoldDB" id="A0A6A5XSD4"/>
<evidence type="ECO:0000256" key="2">
    <source>
        <dbReference type="SAM" id="MobiDB-lite"/>
    </source>
</evidence>
<evidence type="ECO:0000313" key="4">
    <source>
        <dbReference type="EMBL" id="KAF2015671.1"/>
    </source>
</evidence>
<evidence type="ECO:0000313" key="5">
    <source>
        <dbReference type="Proteomes" id="UP000799778"/>
    </source>
</evidence>
<gene>
    <name evidence="4" type="ORF">BU24DRAFT_491888</name>
</gene>
<accession>A0A6A5XSD4</accession>
<evidence type="ECO:0000259" key="3">
    <source>
        <dbReference type="SMART" id="SM00906"/>
    </source>
</evidence>
<feature type="domain" description="Xylanolytic transcriptional activator regulatory" evidence="3">
    <location>
        <begin position="239"/>
        <end position="312"/>
    </location>
</feature>
<dbReference type="Pfam" id="PF04082">
    <property type="entry name" value="Fungal_trans"/>
    <property type="match status" value="1"/>
</dbReference>